<proteinExistence type="predicted"/>
<dbReference type="RefSeq" id="WP_104809374.1">
    <property type="nucleotide sequence ID" value="NZ_MQUA01000013.1"/>
</dbReference>
<sequence length="347" mass="39733">MKNTTLLVCVLLLLSCYSCKTLPKKEVEVSNNKIDFTIAFGSCNKQYKPNVLWKEIKKNNPDLWIWGGDNIYSDTDDMSKMQKDYEGLKKQKGYLELVENLPVMATWDDHDYGFNDSGIECSKKDEAQKLFLDFFKVDEKSPRRKQEGVYTAKEFKTAKGTIKVIVLDTRYFRTALIKASDESKKRYIPNTDPNSSVLGTVQWNWLENELNGSTADFNIIVSSIQVLSSEHGFETWGNFPNDVEKLKNTIVKSKAKGIFMLSGDRHISEFSKTTVNNLEYPLIDFTSSGLTHAYATFVSEPNKYRVQNVVSEISFGLLAFNFNTKSVRMQMRGKDNIILQEINQVYP</sequence>
<dbReference type="OrthoDB" id="9763616at2"/>
<comment type="caution">
    <text evidence="3">The sequence shown here is derived from an EMBL/GenBank/DDBJ whole genome shotgun (WGS) entry which is preliminary data.</text>
</comment>
<feature type="domain" description="PhoD-like phosphatase metallophosphatase" evidence="2">
    <location>
        <begin position="51"/>
        <end position="333"/>
    </location>
</feature>
<dbReference type="InterPro" id="IPR038607">
    <property type="entry name" value="PhoD-like_sf"/>
</dbReference>
<evidence type="ECO:0000259" key="2">
    <source>
        <dbReference type="Pfam" id="PF09423"/>
    </source>
</evidence>
<evidence type="ECO:0000313" key="3">
    <source>
        <dbReference type="EMBL" id="PQB07139.1"/>
    </source>
</evidence>
<dbReference type="Proteomes" id="UP000239522">
    <property type="component" value="Unassembled WGS sequence"/>
</dbReference>
<reference evidence="3 4" key="1">
    <citation type="submission" date="2016-11" db="EMBL/GenBank/DDBJ databases">
        <title>Trade-off between light-utilization and light-protection in marine flavobacteria.</title>
        <authorList>
            <person name="Kumagai Y."/>
        </authorList>
    </citation>
    <scope>NUCLEOTIDE SEQUENCE [LARGE SCALE GENOMIC DNA]</scope>
    <source>
        <strain evidence="3 4">ATCC 700397</strain>
    </source>
</reference>
<protein>
    <submittedName>
        <fullName evidence="3">Alkaline phosphatase</fullName>
    </submittedName>
</protein>
<dbReference type="EMBL" id="MQUA01000013">
    <property type="protein sequence ID" value="PQB07139.1"/>
    <property type="molecule type" value="Genomic_DNA"/>
</dbReference>
<dbReference type="CDD" id="cd07389">
    <property type="entry name" value="MPP_PhoD"/>
    <property type="match status" value="1"/>
</dbReference>
<name>A0A2S7KWW9_9FLAO</name>
<dbReference type="PANTHER" id="PTHR33987">
    <property type="entry name" value="CALCINEURIN-LIKE METALLO-PHOSPHOESTERASE SUPERFAMILY PROTEIN"/>
    <property type="match status" value="1"/>
</dbReference>
<dbReference type="SUPFAM" id="SSF56300">
    <property type="entry name" value="Metallo-dependent phosphatases"/>
    <property type="match status" value="1"/>
</dbReference>
<keyword evidence="4" id="KW-1185">Reference proteome</keyword>
<dbReference type="Gene3D" id="3.60.21.70">
    <property type="entry name" value="PhoD-like phosphatase"/>
    <property type="match status" value="1"/>
</dbReference>
<keyword evidence="1" id="KW-0732">Signal</keyword>
<evidence type="ECO:0000313" key="4">
    <source>
        <dbReference type="Proteomes" id="UP000239522"/>
    </source>
</evidence>
<organism evidence="3 4">
    <name type="scientific">Polaribacter filamentus</name>
    <dbReference type="NCBI Taxonomy" id="53483"/>
    <lineage>
        <taxon>Bacteria</taxon>
        <taxon>Pseudomonadati</taxon>
        <taxon>Bacteroidota</taxon>
        <taxon>Flavobacteriia</taxon>
        <taxon>Flavobacteriales</taxon>
        <taxon>Flavobacteriaceae</taxon>
    </lineage>
</organism>
<dbReference type="PROSITE" id="PS51257">
    <property type="entry name" value="PROKAR_LIPOPROTEIN"/>
    <property type="match status" value="1"/>
</dbReference>
<dbReference type="Pfam" id="PF09423">
    <property type="entry name" value="PhoD"/>
    <property type="match status" value="1"/>
</dbReference>
<feature type="signal peptide" evidence="1">
    <location>
        <begin position="1"/>
        <end position="20"/>
    </location>
</feature>
<dbReference type="PANTHER" id="PTHR33987:SF1">
    <property type="entry name" value="CALCINEURIN-LIKE METALLO-PHOSPHOESTERASE SUPERFAMILY PROTEIN"/>
    <property type="match status" value="1"/>
</dbReference>
<gene>
    <name evidence="3" type="ORF">BST83_08250</name>
</gene>
<dbReference type="InterPro" id="IPR029052">
    <property type="entry name" value="Metallo-depent_PP-like"/>
</dbReference>
<evidence type="ECO:0000256" key="1">
    <source>
        <dbReference type="SAM" id="SignalP"/>
    </source>
</evidence>
<accession>A0A2S7KWW9</accession>
<dbReference type="InterPro" id="IPR018946">
    <property type="entry name" value="PhoD-like_MPP"/>
</dbReference>
<dbReference type="AlphaFoldDB" id="A0A2S7KWW9"/>
<feature type="chain" id="PRO_5015739767" evidence="1">
    <location>
        <begin position="21"/>
        <end position="347"/>
    </location>
</feature>